<comment type="caution">
    <text evidence="1">The sequence shown here is derived from an EMBL/GenBank/DDBJ whole genome shotgun (WGS) entry which is preliminary data.</text>
</comment>
<gene>
    <name evidence="1" type="ORF">NLG97_g6690</name>
</gene>
<dbReference type="EMBL" id="JANAKD010000924">
    <property type="protein sequence ID" value="KAJ3486068.1"/>
    <property type="molecule type" value="Genomic_DNA"/>
</dbReference>
<protein>
    <submittedName>
        <fullName evidence="1">Uncharacterized protein</fullName>
    </submittedName>
</protein>
<accession>A0ACC1QNY2</accession>
<evidence type="ECO:0000313" key="1">
    <source>
        <dbReference type="EMBL" id="KAJ3486068.1"/>
    </source>
</evidence>
<dbReference type="Proteomes" id="UP001148737">
    <property type="component" value="Unassembled WGS sequence"/>
</dbReference>
<organism evidence="1 2">
    <name type="scientific">Lecanicillium saksenae</name>
    <dbReference type="NCBI Taxonomy" id="468837"/>
    <lineage>
        <taxon>Eukaryota</taxon>
        <taxon>Fungi</taxon>
        <taxon>Dikarya</taxon>
        <taxon>Ascomycota</taxon>
        <taxon>Pezizomycotina</taxon>
        <taxon>Sordariomycetes</taxon>
        <taxon>Hypocreomycetidae</taxon>
        <taxon>Hypocreales</taxon>
        <taxon>Cordycipitaceae</taxon>
        <taxon>Lecanicillium</taxon>
    </lineage>
</organism>
<keyword evidence="2" id="KW-1185">Reference proteome</keyword>
<reference evidence="1" key="1">
    <citation type="submission" date="2022-07" db="EMBL/GenBank/DDBJ databases">
        <title>Genome Sequence of Lecanicillium saksenae.</title>
        <authorList>
            <person name="Buettner E."/>
        </authorList>
    </citation>
    <scope>NUCLEOTIDE SEQUENCE</scope>
    <source>
        <strain evidence="1">VT-O1</strain>
    </source>
</reference>
<name>A0ACC1QNY2_9HYPO</name>
<proteinExistence type="predicted"/>
<sequence length="320" mass="36462">MMLSSITRYFKHPFSRRKRAQKQLDGVGFEAEDRKYPFTISSWADYHSYRPMLPPSMFAAWIKYHEGHGGQLNVAHDIGAGSGTGAAFLSQVFAHTYVSDPGEANIAIARTRLKPSERFTFQQAPAETMWPGENTVDMANLAKTLKPGGSFACCMQAFRLNFPQSDKLDKLWLEATETIMSKLHSDGALSDAILMGIRNCYSGYEGVDVPEEYFTNVVRWHVNTREGDATPYRFTKIGEFEENPRRVKDSETEENVQDPGWQRQVDVNWLRGFIRTTTLPLPDSIWSIAPWAELERVIREEYGGQVTAEWPVYMLLATRK</sequence>
<evidence type="ECO:0000313" key="2">
    <source>
        <dbReference type="Proteomes" id="UP001148737"/>
    </source>
</evidence>